<dbReference type="OrthoDB" id="3869625at2"/>
<accession>A0A1I2L044</accession>
<dbReference type="RefSeq" id="WP_093621082.1">
    <property type="nucleotide sequence ID" value="NZ_BOMT01000074.1"/>
</dbReference>
<gene>
    <name evidence="1" type="ORF">SAMN05421541_119108</name>
</gene>
<dbReference type="EMBL" id="FONV01000019">
    <property type="protein sequence ID" value="SFF72672.1"/>
    <property type="molecule type" value="Genomic_DNA"/>
</dbReference>
<keyword evidence="2" id="KW-1185">Reference proteome</keyword>
<reference evidence="1 2" key="1">
    <citation type="submission" date="2016-10" db="EMBL/GenBank/DDBJ databases">
        <authorList>
            <person name="de Groot N.N."/>
        </authorList>
    </citation>
    <scope>NUCLEOTIDE SEQUENCE [LARGE SCALE GENOMIC DNA]</scope>
    <source>
        <strain evidence="1 2">DSM 43019</strain>
    </source>
</reference>
<name>A0A1I2L044_9ACTN</name>
<sequence length="158" mass="16704">MGIYLVSVGADSWAQDECAPLLAEALADRGLPPYPGPPAAAGDFEEKLVPSMDAFSAVCERHGAGQFLDASLIVPVDFAGLIELPVENPYDDVTKVFSAQRLRVLMAPIAAEAGLPAVLPAGPMALTTAIEDPLLFYVALFRQAAQHSVRHGCPLTYV</sequence>
<evidence type="ECO:0000313" key="2">
    <source>
        <dbReference type="Proteomes" id="UP000199645"/>
    </source>
</evidence>
<proteinExistence type="predicted"/>
<organism evidence="1 2">
    <name type="scientific">Actinoplanes philippinensis</name>
    <dbReference type="NCBI Taxonomy" id="35752"/>
    <lineage>
        <taxon>Bacteria</taxon>
        <taxon>Bacillati</taxon>
        <taxon>Actinomycetota</taxon>
        <taxon>Actinomycetes</taxon>
        <taxon>Micromonosporales</taxon>
        <taxon>Micromonosporaceae</taxon>
        <taxon>Actinoplanes</taxon>
    </lineage>
</organism>
<protein>
    <submittedName>
        <fullName evidence="1">Uncharacterized protein</fullName>
    </submittedName>
</protein>
<dbReference type="Proteomes" id="UP000199645">
    <property type="component" value="Unassembled WGS sequence"/>
</dbReference>
<dbReference type="AlphaFoldDB" id="A0A1I2L044"/>
<evidence type="ECO:0000313" key="1">
    <source>
        <dbReference type="EMBL" id="SFF72672.1"/>
    </source>
</evidence>